<dbReference type="AlphaFoldDB" id="A0A3R7CD38"/>
<reference evidence="1 2" key="1">
    <citation type="journal article" date="2018" name="Biotechnol. Adv.">
        <title>Improved genomic resources and new bioinformatic workflow for the carcinogenic parasite Clonorchis sinensis: Biotechnological implications.</title>
        <authorList>
            <person name="Wang D."/>
            <person name="Korhonen P.K."/>
            <person name="Gasser R.B."/>
            <person name="Young N.D."/>
        </authorList>
    </citation>
    <scope>NUCLEOTIDE SEQUENCE [LARGE SCALE GENOMIC DNA]</scope>
    <source>
        <strain evidence="1">Cs-k2</strain>
    </source>
</reference>
<comment type="caution">
    <text evidence="1">The sequence shown here is derived from an EMBL/GenBank/DDBJ whole genome shotgun (WGS) entry which is preliminary data.</text>
</comment>
<dbReference type="InParanoid" id="A0A3R7CD38"/>
<evidence type="ECO:0000313" key="1">
    <source>
        <dbReference type="EMBL" id="KAG5446411.1"/>
    </source>
</evidence>
<proteinExistence type="predicted"/>
<protein>
    <submittedName>
        <fullName evidence="1">Uncharacterized protein</fullName>
    </submittedName>
</protein>
<dbReference type="EMBL" id="NIRI02000056">
    <property type="protein sequence ID" value="KAG5446411.1"/>
    <property type="molecule type" value="Genomic_DNA"/>
</dbReference>
<dbReference type="Proteomes" id="UP000286415">
    <property type="component" value="Unassembled WGS sequence"/>
</dbReference>
<sequence length="126" mass="14440">MKCCYRCMTDFTVAVANFSPVDYRAVCVSSVEPTTFYLFPQFSFALQHSHIRWLLICSPSLAIGLQTFRHHTRRHHQCAVDELILRLLESPITDVMFAITEQYIRILVAATSVLDEVINTSGVRQM</sequence>
<gene>
    <name evidence="1" type="ORF">CSKR_105440</name>
</gene>
<accession>A0A3R7CD38</accession>
<reference evidence="1 2" key="2">
    <citation type="journal article" date="2021" name="Genomics">
        <title>High-quality reference genome for Clonorchis sinensis.</title>
        <authorList>
            <person name="Young N.D."/>
            <person name="Stroehlein A.J."/>
            <person name="Kinkar L."/>
            <person name="Wang T."/>
            <person name="Sohn W.M."/>
            <person name="Chang B.C.H."/>
            <person name="Kaur P."/>
            <person name="Weisz D."/>
            <person name="Dudchenko O."/>
            <person name="Aiden E.L."/>
            <person name="Korhonen P.K."/>
            <person name="Gasser R.B."/>
        </authorList>
    </citation>
    <scope>NUCLEOTIDE SEQUENCE [LARGE SCALE GENOMIC DNA]</scope>
    <source>
        <strain evidence="1">Cs-k2</strain>
    </source>
</reference>
<keyword evidence="2" id="KW-1185">Reference proteome</keyword>
<evidence type="ECO:0000313" key="2">
    <source>
        <dbReference type="Proteomes" id="UP000286415"/>
    </source>
</evidence>
<organism evidence="1 2">
    <name type="scientific">Clonorchis sinensis</name>
    <name type="common">Chinese liver fluke</name>
    <dbReference type="NCBI Taxonomy" id="79923"/>
    <lineage>
        <taxon>Eukaryota</taxon>
        <taxon>Metazoa</taxon>
        <taxon>Spiralia</taxon>
        <taxon>Lophotrochozoa</taxon>
        <taxon>Platyhelminthes</taxon>
        <taxon>Trematoda</taxon>
        <taxon>Digenea</taxon>
        <taxon>Opisthorchiida</taxon>
        <taxon>Opisthorchiata</taxon>
        <taxon>Opisthorchiidae</taxon>
        <taxon>Clonorchis</taxon>
    </lineage>
</organism>
<name>A0A3R7CD38_CLOSI</name>